<protein>
    <recommendedName>
        <fullName evidence="2">DUF58 domain-containing protein</fullName>
    </recommendedName>
</protein>
<evidence type="ECO:0000259" key="2">
    <source>
        <dbReference type="Pfam" id="PF01882"/>
    </source>
</evidence>
<dbReference type="AlphaFoldDB" id="E0SRI9"/>
<proteinExistence type="predicted"/>
<dbReference type="EMBL" id="CP002098">
    <property type="protein sequence ID" value="ADM27264.1"/>
    <property type="molecule type" value="Genomic_DNA"/>
</dbReference>
<dbReference type="PANTHER" id="PTHR34351:SF2">
    <property type="entry name" value="DUF58 DOMAIN-CONTAINING PROTEIN"/>
    <property type="match status" value="1"/>
</dbReference>
<dbReference type="STRING" id="583356.Igag_0426"/>
<evidence type="ECO:0000313" key="3">
    <source>
        <dbReference type="EMBL" id="ADM27264.1"/>
    </source>
</evidence>
<evidence type="ECO:0000313" key="4">
    <source>
        <dbReference type="Proteomes" id="UP000001304"/>
    </source>
</evidence>
<organism evidence="3 4">
    <name type="scientific">Ignisphaera aggregans (strain DSM 17230 / JCM 13409 / AQ1.S1)</name>
    <dbReference type="NCBI Taxonomy" id="583356"/>
    <lineage>
        <taxon>Archaea</taxon>
        <taxon>Thermoproteota</taxon>
        <taxon>Thermoprotei</taxon>
        <taxon>Desulfurococcales</taxon>
        <taxon>Desulfurococcaceae</taxon>
        <taxon>Ignisphaera</taxon>
    </lineage>
</organism>
<dbReference type="KEGG" id="iag:Igag_0426"/>
<sequence length="418" mass="47784">MKITLAGIVHAIIMILLLIYSLANRDPISFAVSLSLILIFYNEYKVFSQVRRYISNIDIIRTTDKRICTELDNIEISINIENRNPIEFPRVVLIDVLPRYIVAEDRKPIFIFPIPPRNIVSIKYDAKVYAPGSHDFRRLFIIVSDPLNYFYEAYEFSVRETIVSLPLGISSQTMFKSLQRLIGIYTLGKSIGGQYDLATFREYSPGDDIRKILWKHFAKSGKLIIREDYGETRARILVLIDMKNYLWLIGETPNSLAHIQLRAARSVIEYLSRANAQIDASICSGVTPKVYRNIEKNTMDSLYNMMSVLVSGGGCESPLSILGDVPKYIGRDPEEYDVVILITNPITIAIEGELPIKELLKIYGKKLLILMPMFNYKDYMGSDNMNRLMSIIIDIVEENGMGIEMLEESFAMVERDAK</sequence>
<keyword evidence="1" id="KW-1133">Transmembrane helix</keyword>
<dbReference type="BioCyc" id="IAGG583356:GHAH-429-MONOMER"/>
<dbReference type="PANTHER" id="PTHR34351">
    <property type="entry name" value="SLR1927 PROTEIN-RELATED"/>
    <property type="match status" value="1"/>
</dbReference>
<keyword evidence="1" id="KW-0812">Transmembrane</keyword>
<dbReference type="Proteomes" id="UP000001304">
    <property type="component" value="Chromosome"/>
</dbReference>
<feature type="transmembrane region" description="Helical" evidence="1">
    <location>
        <begin position="5"/>
        <end position="22"/>
    </location>
</feature>
<feature type="domain" description="DUF58" evidence="2">
    <location>
        <begin position="200"/>
        <end position="244"/>
    </location>
</feature>
<accession>E0SRI9</accession>
<keyword evidence="4" id="KW-1185">Reference proteome</keyword>
<gene>
    <name evidence="3" type="ordered locus">Igag_0426</name>
</gene>
<reference evidence="3 4" key="1">
    <citation type="journal article" date="2010" name="Stand. Genomic Sci.">
        <title>Complete genome sequence of Ignisphaera aggregans type strain (AQ1.S1).</title>
        <authorList>
            <person name="Goker M."/>
            <person name="Held B."/>
            <person name="Lapidus A."/>
            <person name="Nolan M."/>
            <person name="Spring S."/>
            <person name="Yasawong M."/>
            <person name="Lucas S."/>
            <person name="Glavina Del Rio T."/>
            <person name="Tice H."/>
            <person name="Cheng J.F."/>
            <person name="Goodwin L."/>
            <person name="Tapia R."/>
            <person name="Pitluck S."/>
            <person name="Liolios K."/>
            <person name="Ivanova N."/>
            <person name="Mavromatis K."/>
            <person name="Mikhailova N."/>
            <person name="Pati A."/>
            <person name="Chen A."/>
            <person name="Palaniappan K."/>
            <person name="Brambilla E."/>
            <person name="Land M."/>
            <person name="Hauser L."/>
            <person name="Chang Y.J."/>
            <person name="Jeffries C.D."/>
            <person name="Brettin T."/>
            <person name="Detter J.C."/>
            <person name="Han C."/>
            <person name="Rohde M."/>
            <person name="Sikorski J."/>
            <person name="Woyke T."/>
            <person name="Bristow J."/>
            <person name="Eisen J.A."/>
            <person name="Markowitz V."/>
            <person name="Hugenholtz P."/>
            <person name="Kyrpides N.C."/>
            <person name="Klenk H.P."/>
        </authorList>
    </citation>
    <scope>NUCLEOTIDE SEQUENCE [LARGE SCALE GENOMIC DNA]</scope>
    <source>
        <strain evidence="4">DSM 17230 / JCM 13409 / AQ1.S1</strain>
    </source>
</reference>
<dbReference type="Pfam" id="PF01882">
    <property type="entry name" value="DUF58"/>
    <property type="match status" value="1"/>
</dbReference>
<dbReference type="HOGENOM" id="CLU_670138_0_0_2"/>
<keyword evidence="1" id="KW-0472">Membrane</keyword>
<dbReference type="InterPro" id="IPR002881">
    <property type="entry name" value="DUF58"/>
</dbReference>
<evidence type="ECO:0000256" key="1">
    <source>
        <dbReference type="SAM" id="Phobius"/>
    </source>
</evidence>
<name>E0SRI9_IGNAA</name>